<sequence length="536" mass="60685">MTLLCKEIATKIFGSEIYVVFWFLGSHCDSKQKPELKVAMVEEVMIEFDEVYNPDHIENVQPTLWEIRDLAVLRFDIPITIASLKQKSLLGKLEEGLLNLEQPMNLYAKVDLNRECVALEHHYKSDFVKLFGYCLVDKDLLFVPGFMQKGSLDSHLFRKYPAIQPESCRKWVKTATQAARGLAFHHNSEKQVTYRDLKSVNLLLDDNYRDLKASNMFLDGNVKSTSNFKNHAIDAGDFTALNIPPASPRCRKTDVKIEKTVQWTGAPGAKNINEKESRQNRSYLHNNCPMKFRNESQCNNYHVLLLISTLLATITFHTALKFYLPGCRFREGYESSSSENSVCQIENQSSYSNRILITFNSVVFFVSTALMMIFFNELPFRPWLLVLVFSMVGSYMCTFKDPVSSSLFIISRSSLSLSHPPAADPSSSIHPRRSLELAADAASSIFCLLSSKPDLTGDTSGLGPFELEALQDCEYKFMSKYVKVGSIKKEEVLWRIMNLQQRKTKESAAIQSEETPSGVVVIICNHKPSSIVSGCM</sequence>
<dbReference type="InterPro" id="IPR050823">
    <property type="entry name" value="Plant_Ser_Thr_Prot_Kinase"/>
</dbReference>
<feature type="transmembrane region" description="Helical" evidence="1">
    <location>
        <begin position="355"/>
        <end position="374"/>
    </location>
</feature>
<organism evidence="3 4">
    <name type="scientific">Acer saccharum</name>
    <name type="common">Sugar maple</name>
    <dbReference type="NCBI Taxonomy" id="4024"/>
    <lineage>
        <taxon>Eukaryota</taxon>
        <taxon>Viridiplantae</taxon>
        <taxon>Streptophyta</taxon>
        <taxon>Embryophyta</taxon>
        <taxon>Tracheophyta</taxon>
        <taxon>Spermatophyta</taxon>
        <taxon>Magnoliopsida</taxon>
        <taxon>eudicotyledons</taxon>
        <taxon>Gunneridae</taxon>
        <taxon>Pentapetalae</taxon>
        <taxon>rosids</taxon>
        <taxon>malvids</taxon>
        <taxon>Sapindales</taxon>
        <taxon>Sapindaceae</taxon>
        <taxon>Hippocastanoideae</taxon>
        <taxon>Acereae</taxon>
        <taxon>Acer</taxon>
    </lineage>
</organism>
<dbReference type="SUPFAM" id="SSF56112">
    <property type="entry name" value="Protein kinase-like (PK-like)"/>
    <property type="match status" value="1"/>
</dbReference>
<name>A0AA39VYT6_ACESA</name>
<keyword evidence="1" id="KW-1133">Transmembrane helix</keyword>
<feature type="domain" description="Protein kinase" evidence="2">
    <location>
        <begin position="112"/>
        <end position="213"/>
    </location>
</feature>
<dbReference type="PANTHER" id="PTHR45621">
    <property type="entry name" value="OS01G0588500 PROTEIN-RELATED"/>
    <property type="match status" value="1"/>
</dbReference>
<dbReference type="Pfam" id="PF00069">
    <property type="entry name" value="Pkinase"/>
    <property type="match status" value="1"/>
</dbReference>
<dbReference type="GO" id="GO:0005524">
    <property type="term" value="F:ATP binding"/>
    <property type="evidence" value="ECO:0007669"/>
    <property type="project" value="InterPro"/>
</dbReference>
<keyword evidence="4" id="KW-1185">Reference proteome</keyword>
<accession>A0AA39VYT6</accession>
<protein>
    <recommendedName>
        <fullName evidence="2">Protein kinase domain-containing protein</fullName>
    </recommendedName>
</protein>
<evidence type="ECO:0000256" key="1">
    <source>
        <dbReference type="SAM" id="Phobius"/>
    </source>
</evidence>
<keyword evidence="1" id="KW-0812">Transmembrane</keyword>
<proteinExistence type="predicted"/>
<dbReference type="InterPro" id="IPR000719">
    <property type="entry name" value="Prot_kinase_dom"/>
</dbReference>
<reference evidence="3" key="1">
    <citation type="journal article" date="2022" name="Plant J.">
        <title>Strategies of tolerance reflected in two North American maple genomes.</title>
        <authorList>
            <person name="McEvoy S.L."/>
            <person name="Sezen U.U."/>
            <person name="Trouern-Trend A."/>
            <person name="McMahon S.M."/>
            <person name="Schaberg P.G."/>
            <person name="Yang J."/>
            <person name="Wegrzyn J.L."/>
            <person name="Swenson N.G."/>
        </authorList>
    </citation>
    <scope>NUCLEOTIDE SEQUENCE</scope>
    <source>
        <strain evidence="3">NS2018</strain>
    </source>
</reference>
<reference evidence="3" key="2">
    <citation type="submission" date="2023-06" db="EMBL/GenBank/DDBJ databases">
        <authorList>
            <person name="Swenson N.G."/>
            <person name="Wegrzyn J.L."/>
            <person name="Mcevoy S.L."/>
        </authorList>
    </citation>
    <scope>NUCLEOTIDE SEQUENCE</scope>
    <source>
        <strain evidence="3">NS2018</strain>
        <tissue evidence="3">Leaf</tissue>
    </source>
</reference>
<gene>
    <name evidence="3" type="ORF">LWI29_013196</name>
</gene>
<evidence type="ECO:0000259" key="2">
    <source>
        <dbReference type="Pfam" id="PF00069"/>
    </source>
</evidence>
<dbReference type="EMBL" id="JAUESC010000004">
    <property type="protein sequence ID" value="KAK0596143.1"/>
    <property type="molecule type" value="Genomic_DNA"/>
</dbReference>
<evidence type="ECO:0000313" key="3">
    <source>
        <dbReference type="EMBL" id="KAK0596143.1"/>
    </source>
</evidence>
<evidence type="ECO:0000313" key="4">
    <source>
        <dbReference type="Proteomes" id="UP001168877"/>
    </source>
</evidence>
<dbReference type="Gene3D" id="1.10.510.10">
    <property type="entry name" value="Transferase(Phosphotransferase) domain 1"/>
    <property type="match status" value="1"/>
</dbReference>
<feature type="transmembrane region" description="Helical" evidence="1">
    <location>
        <begin position="301"/>
        <end position="320"/>
    </location>
</feature>
<keyword evidence="1" id="KW-0472">Membrane</keyword>
<dbReference type="GO" id="GO:0004672">
    <property type="term" value="F:protein kinase activity"/>
    <property type="evidence" value="ECO:0007669"/>
    <property type="project" value="InterPro"/>
</dbReference>
<dbReference type="InterPro" id="IPR011009">
    <property type="entry name" value="Kinase-like_dom_sf"/>
</dbReference>
<dbReference type="Proteomes" id="UP001168877">
    <property type="component" value="Unassembled WGS sequence"/>
</dbReference>
<comment type="caution">
    <text evidence="3">The sequence shown here is derived from an EMBL/GenBank/DDBJ whole genome shotgun (WGS) entry which is preliminary data.</text>
</comment>
<dbReference type="AlphaFoldDB" id="A0AA39VYT6"/>